<proteinExistence type="inferred from homology"/>
<protein>
    <recommendedName>
        <fullName evidence="5">Large ribosomal subunit protein bL25</fullName>
    </recommendedName>
    <alternativeName>
        <fullName evidence="5">General stress protein CTC</fullName>
    </alternativeName>
</protein>
<feature type="domain" description="Large ribosomal subunit protein bL25 L25" evidence="6">
    <location>
        <begin position="6"/>
        <end position="94"/>
    </location>
</feature>
<dbReference type="InterPro" id="IPR001021">
    <property type="entry name" value="Ribosomal_bL25_long"/>
</dbReference>
<dbReference type="NCBIfam" id="TIGR00731">
    <property type="entry name" value="bL25_bact_ctc"/>
    <property type="match status" value="1"/>
</dbReference>
<dbReference type="GO" id="GO:0003735">
    <property type="term" value="F:structural constituent of ribosome"/>
    <property type="evidence" value="ECO:0007669"/>
    <property type="project" value="InterPro"/>
</dbReference>
<evidence type="ECO:0000256" key="5">
    <source>
        <dbReference type="HAMAP-Rule" id="MF_01334"/>
    </source>
</evidence>
<dbReference type="CDD" id="cd00495">
    <property type="entry name" value="Ribosomal_L25_TL5_CTC"/>
    <property type="match status" value="1"/>
</dbReference>
<dbReference type="InterPro" id="IPR011035">
    <property type="entry name" value="Ribosomal_bL25/Gln-tRNA_synth"/>
</dbReference>
<keyword evidence="2 5" id="KW-0694">RNA-binding</keyword>
<evidence type="ECO:0000313" key="8">
    <source>
        <dbReference type="EMBL" id="AHG90503.1"/>
    </source>
</evidence>
<evidence type="ECO:0000256" key="2">
    <source>
        <dbReference type="ARBA" id="ARBA00022884"/>
    </source>
</evidence>
<dbReference type="HAMAP" id="MF_01334">
    <property type="entry name" value="Ribosomal_bL25_CTC"/>
    <property type="match status" value="1"/>
</dbReference>
<evidence type="ECO:0000313" key="9">
    <source>
        <dbReference type="Proteomes" id="UP000019151"/>
    </source>
</evidence>
<comment type="similarity">
    <text evidence="5">Belongs to the bacterial ribosomal protein bL25 family. CTC subfamily.</text>
</comment>
<name>W0RM35_9BACT</name>
<dbReference type="KEGG" id="gba:J421_2966"/>
<dbReference type="PANTHER" id="PTHR33284:SF1">
    <property type="entry name" value="RIBOSOMAL PROTEIN L25_GLN-TRNA SYNTHETASE, ANTI-CODON-BINDING DOMAIN-CONTAINING PROTEIN"/>
    <property type="match status" value="1"/>
</dbReference>
<keyword evidence="1 5" id="KW-0699">rRNA-binding</keyword>
<dbReference type="InterPro" id="IPR020057">
    <property type="entry name" value="Ribosomal_bL25_b-dom"/>
</dbReference>
<dbReference type="SUPFAM" id="SSF50715">
    <property type="entry name" value="Ribosomal protein L25-like"/>
    <property type="match status" value="1"/>
</dbReference>
<feature type="domain" description="Large ribosomal subunit protein bL25 beta" evidence="7">
    <location>
        <begin position="102"/>
        <end position="186"/>
    </location>
</feature>
<dbReference type="eggNOG" id="COG1825">
    <property type="taxonomic scope" value="Bacteria"/>
</dbReference>
<dbReference type="Gene3D" id="2.170.120.20">
    <property type="entry name" value="Ribosomal protein L25, beta domain"/>
    <property type="match status" value="1"/>
</dbReference>
<keyword evidence="9" id="KW-1185">Reference proteome</keyword>
<dbReference type="FunCoup" id="W0RM35">
    <property type="interactions" value="357"/>
</dbReference>
<evidence type="ECO:0000259" key="7">
    <source>
        <dbReference type="Pfam" id="PF14693"/>
    </source>
</evidence>
<keyword evidence="4 5" id="KW-0687">Ribonucleoprotein</keyword>
<sequence length="213" mass="22566">MATASLAAELRNETGKGAARKLRAAGRVPAVIYGHNREPQGLSVNARELNRLLEHIAAGSTVVELGGLAAAGTRTLIREIQRHPLKRHIVHVDFQELVAGEKVSVSCPLVFVGTPLGVREQGGLAEEIMRQVQISVDPANIPNHIDVDVSGVTIGHPVHVSDLKLPEGAVALEEANATVFAVAAPRTHEETVVAPDTATAAEPEVIRAKKPEE</sequence>
<evidence type="ECO:0000256" key="3">
    <source>
        <dbReference type="ARBA" id="ARBA00022980"/>
    </source>
</evidence>
<dbReference type="Proteomes" id="UP000019151">
    <property type="component" value="Chromosome"/>
</dbReference>
<dbReference type="InParanoid" id="W0RM35"/>
<dbReference type="InterPro" id="IPR020056">
    <property type="entry name" value="Rbsml_bL25/Gln-tRNA_synth_N"/>
</dbReference>
<evidence type="ECO:0000256" key="4">
    <source>
        <dbReference type="ARBA" id="ARBA00023274"/>
    </source>
</evidence>
<dbReference type="AlphaFoldDB" id="W0RM35"/>
<dbReference type="PANTHER" id="PTHR33284">
    <property type="entry name" value="RIBOSOMAL PROTEIN L25/GLN-TRNA SYNTHETASE, ANTI-CODON-BINDING DOMAIN-CONTAINING PROTEIN"/>
    <property type="match status" value="1"/>
</dbReference>
<dbReference type="InterPro" id="IPR037121">
    <property type="entry name" value="Ribosomal_bL25_C"/>
</dbReference>
<comment type="function">
    <text evidence="5">This is one of the proteins that binds to the 5S RNA in the ribosome where it forms part of the central protuberance.</text>
</comment>
<dbReference type="STRING" id="861299.J421_2966"/>
<dbReference type="PATRIC" id="fig|861299.3.peg.3018"/>
<keyword evidence="3 5" id="KW-0689">Ribosomal protein</keyword>
<gene>
    <name evidence="5" type="primary">rplY</name>
    <name evidence="5" type="synonym">ctc</name>
    <name evidence="8" type="ORF">J421_2966</name>
</gene>
<dbReference type="HOGENOM" id="CLU_075939_2_0_0"/>
<dbReference type="GO" id="GO:0006412">
    <property type="term" value="P:translation"/>
    <property type="evidence" value="ECO:0007669"/>
    <property type="project" value="UniProtKB-UniRule"/>
</dbReference>
<dbReference type="OrthoDB" id="9806411at2"/>
<dbReference type="RefSeq" id="WP_025411973.1">
    <property type="nucleotide sequence ID" value="NZ_CP007128.1"/>
</dbReference>
<dbReference type="NCBIfam" id="NF004612">
    <property type="entry name" value="PRK05943.1"/>
    <property type="match status" value="1"/>
</dbReference>
<dbReference type="InterPro" id="IPR020930">
    <property type="entry name" value="Ribosomal_uL5_bac-type"/>
</dbReference>
<dbReference type="GO" id="GO:0008097">
    <property type="term" value="F:5S rRNA binding"/>
    <property type="evidence" value="ECO:0007669"/>
    <property type="project" value="InterPro"/>
</dbReference>
<evidence type="ECO:0000256" key="1">
    <source>
        <dbReference type="ARBA" id="ARBA00022730"/>
    </source>
</evidence>
<dbReference type="InterPro" id="IPR029751">
    <property type="entry name" value="Ribosomal_L25_dom"/>
</dbReference>
<accession>W0RM35</accession>
<comment type="subunit">
    <text evidence="5">Part of the 50S ribosomal subunit; part of the 5S rRNA/L5/L18/L25 subcomplex. Contacts the 5S rRNA. Binds to the 5S rRNA independently of L5 and L18.</text>
</comment>
<dbReference type="Pfam" id="PF01386">
    <property type="entry name" value="Ribosomal_L25p"/>
    <property type="match status" value="1"/>
</dbReference>
<dbReference type="Pfam" id="PF14693">
    <property type="entry name" value="Ribosomal_TL5_C"/>
    <property type="match status" value="1"/>
</dbReference>
<organism evidence="8 9">
    <name type="scientific">Gemmatirosa kalamazoonensis</name>
    <dbReference type="NCBI Taxonomy" id="861299"/>
    <lineage>
        <taxon>Bacteria</taxon>
        <taxon>Pseudomonadati</taxon>
        <taxon>Gemmatimonadota</taxon>
        <taxon>Gemmatimonadia</taxon>
        <taxon>Gemmatimonadales</taxon>
        <taxon>Gemmatimonadaceae</taxon>
        <taxon>Gemmatirosa</taxon>
    </lineage>
</organism>
<dbReference type="EMBL" id="CP007128">
    <property type="protein sequence ID" value="AHG90503.1"/>
    <property type="molecule type" value="Genomic_DNA"/>
</dbReference>
<dbReference type="GO" id="GO:0022625">
    <property type="term" value="C:cytosolic large ribosomal subunit"/>
    <property type="evidence" value="ECO:0007669"/>
    <property type="project" value="TreeGrafter"/>
</dbReference>
<dbReference type="Gene3D" id="2.40.240.10">
    <property type="entry name" value="Ribosomal Protein L25, Chain P"/>
    <property type="match status" value="1"/>
</dbReference>
<evidence type="ECO:0000259" key="6">
    <source>
        <dbReference type="Pfam" id="PF01386"/>
    </source>
</evidence>
<reference evidence="8 9" key="1">
    <citation type="journal article" date="2014" name="Genome Announc.">
        <title>Genome Sequence and Methylome of Soil Bacterium Gemmatirosa kalamazoonensis KBS708T, a Member of the Rarely Cultivated Gemmatimonadetes Phylum.</title>
        <authorList>
            <person name="Debruyn J.M."/>
            <person name="Radosevich M."/>
            <person name="Wommack K.E."/>
            <person name="Polson S.W."/>
            <person name="Hauser L.J."/>
            <person name="Fawaz M.N."/>
            <person name="Korlach J."/>
            <person name="Tsai Y.C."/>
        </authorList>
    </citation>
    <scope>NUCLEOTIDE SEQUENCE [LARGE SCALE GENOMIC DNA]</scope>
    <source>
        <strain evidence="8 9">KBS708</strain>
    </source>
</reference>